<feature type="transmembrane region" description="Helical" evidence="1">
    <location>
        <begin position="141"/>
        <end position="171"/>
    </location>
</feature>
<dbReference type="InterPro" id="IPR050927">
    <property type="entry name" value="TRPM"/>
</dbReference>
<evidence type="ECO:0000256" key="1">
    <source>
        <dbReference type="SAM" id="Phobius"/>
    </source>
</evidence>
<feature type="transmembrane region" description="Helical" evidence="1">
    <location>
        <begin position="7"/>
        <end position="23"/>
    </location>
</feature>
<dbReference type="OrthoDB" id="9994106at2759"/>
<name>A0A818LB28_9BILA</name>
<keyword evidence="1" id="KW-0472">Membrane</keyword>
<dbReference type="EMBL" id="CAJNON010000724">
    <property type="protein sequence ID" value="CAF1363584.1"/>
    <property type="molecule type" value="Genomic_DNA"/>
</dbReference>
<organism evidence="5 8">
    <name type="scientific">Adineta steineri</name>
    <dbReference type="NCBI Taxonomy" id="433720"/>
    <lineage>
        <taxon>Eukaryota</taxon>
        <taxon>Metazoa</taxon>
        <taxon>Spiralia</taxon>
        <taxon>Gnathifera</taxon>
        <taxon>Rotifera</taxon>
        <taxon>Eurotatoria</taxon>
        <taxon>Bdelloidea</taxon>
        <taxon>Adinetida</taxon>
        <taxon>Adinetidae</taxon>
        <taxon>Adineta</taxon>
    </lineage>
</organism>
<dbReference type="EMBL" id="CAJOAY010000181">
    <property type="protein sequence ID" value="CAF3574294.1"/>
    <property type="molecule type" value="Genomic_DNA"/>
</dbReference>
<keyword evidence="1" id="KW-1133">Transmembrane helix</keyword>
<dbReference type="Proteomes" id="UP000663844">
    <property type="component" value="Unassembled WGS sequence"/>
</dbReference>
<accession>A0A818LB28</accession>
<dbReference type="GO" id="GO:0030001">
    <property type="term" value="P:metal ion transport"/>
    <property type="evidence" value="ECO:0007669"/>
    <property type="project" value="TreeGrafter"/>
</dbReference>
<evidence type="ECO:0000313" key="5">
    <source>
        <dbReference type="EMBL" id="CAF3574294.1"/>
    </source>
</evidence>
<evidence type="ECO:0000313" key="3">
    <source>
        <dbReference type="EMBL" id="CAF1347814.1"/>
    </source>
</evidence>
<dbReference type="EMBL" id="CAJOAZ010000288">
    <property type="protein sequence ID" value="CAF3604159.1"/>
    <property type="molecule type" value="Genomic_DNA"/>
</dbReference>
<protein>
    <recommendedName>
        <fullName evidence="9">Ion transport domain-containing protein</fullName>
    </recommendedName>
</protein>
<feature type="transmembrane region" description="Helical" evidence="1">
    <location>
        <begin position="199"/>
        <end position="219"/>
    </location>
</feature>
<feature type="transmembrane region" description="Helical" evidence="1">
    <location>
        <begin position="72"/>
        <end position="89"/>
    </location>
</feature>
<dbReference type="EMBL" id="CAJNOG010000739">
    <property type="protein sequence ID" value="CAF1347814.1"/>
    <property type="molecule type" value="Genomic_DNA"/>
</dbReference>
<dbReference type="EMBL" id="CAJOBB010000208">
    <property type="protein sequence ID" value="CAF3610342.1"/>
    <property type="molecule type" value="Genomic_DNA"/>
</dbReference>
<evidence type="ECO:0000313" key="6">
    <source>
        <dbReference type="EMBL" id="CAF3604159.1"/>
    </source>
</evidence>
<dbReference type="Proteomes" id="UP000663891">
    <property type="component" value="Unassembled WGS sequence"/>
</dbReference>
<reference evidence="5" key="1">
    <citation type="submission" date="2021-02" db="EMBL/GenBank/DDBJ databases">
        <authorList>
            <person name="Nowell W R."/>
        </authorList>
    </citation>
    <scope>NUCLEOTIDE SEQUENCE</scope>
</reference>
<dbReference type="GO" id="GO:0005261">
    <property type="term" value="F:monoatomic cation channel activity"/>
    <property type="evidence" value="ECO:0007669"/>
    <property type="project" value="TreeGrafter"/>
</dbReference>
<proteinExistence type="predicted"/>
<evidence type="ECO:0008006" key="9">
    <source>
        <dbReference type="Google" id="ProtNLM"/>
    </source>
</evidence>
<dbReference type="PANTHER" id="PTHR13800:SF1">
    <property type="entry name" value="TRANSIENT RECEPTOR POTENTIAL CATION CHANNEL TRPM"/>
    <property type="match status" value="1"/>
</dbReference>
<dbReference type="EMBL" id="CAJNOE010000064">
    <property type="protein sequence ID" value="CAF0843059.1"/>
    <property type="molecule type" value="Genomic_DNA"/>
</dbReference>
<dbReference type="Proteomes" id="UP000663845">
    <property type="component" value="Unassembled WGS sequence"/>
</dbReference>
<dbReference type="Proteomes" id="UP000663868">
    <property type="component" value="Unassembled WGS sequence"/>
</dbReference>
<evidence type="ECO:0000313" key="2">
    <source>
        <dbReference type="EMBL" id="CAF0843059.1"/>
    </source>
</evidence>
<gene>
    <name evidence="2" type="ORF">IZO911_LOCUS9169</name>
    <name evidence="3" type="ORF">JYZ213_LOCUS34862</name>
    <name evidence="7" type="ORF">KXQ929_LOCUS5605</name>
    <name evidence="5" type="ORF">OKA104_LOCUS5266</name>
    <name evidence="6" type="ORF">OXD698_LOCUS6576</name>
    <name evidence="4" type="ORF">VCS650_LOCUS34452</name>
</gene>
<dbReference type="Proteomes" id="UP000663860">
    <property type="component" value="Unassembled WGS sequence"/>
</dbReference>
<evidence type="ECO:0000313" key="7">
    <source>
        <dbReference type="EMBL" id="CAF3610342.1"/>
    </source>
</evidence>
<dbReference type="AlphaFoldDB" id="A0A818LB28"/>
<dbReference type="Proteomes" id="UP000663881">
    <property type="component" value="Unassembled WGS sequence"/>
</dbReference>
<keyword evidence="1" id="KW-0812">Transmembrane</keyword>
<evidence type="ECO:0000313" key="4">
    <source>
        <dbReference type="EMBL" id="CAF1363584.1"/>
    </source>
</evidence>
<evidence type="ECO:0000313" key="8">
    <source>
        <dbReference type="Proteomes" id="UP000663881"/>
    </source>
</evidence>
<comment type="caution">
    <text evidence="5">The sequence shown here is derived from an EMBL/GenBank/DDBJ whole genome shotgun (WGS) entry which is preliminary data.</text>
</comment>
<sequence>MTTLFDIALYALFFTGIIMRHTMGNTPHLLTAARIIMAIDLELWYLRSLKFMISHSYLGPKLLMIKTMTRDLVTFLYIIFVFITAYGVVSRAMIMHNKIDFSLYSIFSEILYPPYSFLFGGSDKVLEEMSENKNGTYVAEVTATHVLLAMHMLFISVLMLNLLIAVFGFTINNVQDNTTFHWQYQRYQLICEYFEKPLFSYPPLIILPHMWFLVTRMFYAITKPRNYCRNNYGDGGFQQMKEKVFKIIPKNKTLMNYRWDYFEHEATKTYARSLLQNGFVVNSSPTIDTIHDEIQQLRSVVEQLRTSSMKKL</sequence>
<dbReference type="PANTHER" id="PTHR13800">
    <property type="entry name" value="TRANSIENT RECEPTOR POTENTIAL CATION CHANNEL, SUBFAMILY M, MEMBER 6"/>
    <property type="match status" value="1"/>
</dbReference>
<dbReference type="GO" id="GO:0005886">
    <property type="term" value="C:plasma membrane"/>
    <property type="evidence" value="ECO:0007669"/>
    <property type="project" value="TreeGrafter"/>
</dbReference>